<dbReference type="AlphaFoldDB" id="A0A4Y9Z0M8"/>
<feature type="compositionally biased region" description="Polar residues" evidence="8">
    <location>
        <begin position="650"/>
        <end position="680"/>
    </location>
</feature>
<evidence type="ECO:0000259" key="10">
    <source>
        <dbReference type="PROSITE" id="PS50235"/>
    </source>
</evidence>
<reference evidence="11 12" key="1">
    <citation type="submission" date="2019-02" db="EMBL/GenBank/DDBJ databases">
        <title>Genome sequencing of the rare red list fungi Dentipellis fragilis.</title>
        <authorList>
            <person name="Buettner E."/>
            <person name="Kellner H."/>
        </authorList>
    </citation>
    <scope>NUCLEOTIDE SEQUENCE [LARGE SCALE GENOMIC DNA]</scope>
    <source>
        <strain evidence="11 12">DSM 105465</strain>
    </source>
</reference>
<dbReference type="GO" id="GO:0006508">
    <property type="term" value="P:proteolysis"/>
    <property type="evidence" value="ECO:0007669"/>
    <property type="project" value="UniProtKB-KW"/>
</dbReference>
<evidence type="ECO:0000256" key="3">
    <source>
        <dbReference type="ARBA" id="ARBA00012759"/>
    </source>
</evidence>
<feature type="region of interest" description="Disordered" evidence="8">
    <location>
        <begin position="191"/>
        <end position="275"/>
    </location>
</feature>
<comment type="catalytic activity">
    <reaction evidence="1">
        <text>Thiol-dependent hydrolysis of ester, thioester, amide, peptide and isopeptide bonds formed by the C-terminal Gly of ubiquitin (a 76-residue protein attached to proteins as an intracellular targeting signal).</text>
        <dbReference type="EC" id="3.4.19.12"/>
    </reaction>
</comment>
<dbReference type="OrthoDB" id="292964at2759"/>
<feature type="region of interest" description="Disordered" evidence="8">
    <location>
        <begin position="706"/>
        <end position="730"/>
    </location>
</feature>
<keyword evidence="4" id="KW-0645">Protease</keyword>
<dbReference type="EC" id="3.4.19.12" evidence="3"/>
<dbReference type="PANTHER" id="PTHR21646:SF95">
    <property type="entry name" value="UBIQUITIN CARBOXYL-TERMINAL HYDROLASE 4-RELATED"/>
    <property type="match status" value="1"/>
</dbReference>
<feature type="region of interest" description="Disordered" evidence="8">
    <location>
        <begin position="751"/>
        <end position="792"/>
    </location>
</feature>
<dbReference type="PANTHER" id="PTHR21646">
    <property type="entry name" value="UBIQUITIN CARBOXYL-TERMINAL HYDROLASE"/>
    <property type="match status" value="1"/>
</dbReference>
<evidence type="ECO:0000256" key="7">
    <source>
        <dbReference type="ARBA" id="ARBA00022807"/>
    </source>
</evidence>
<evidence type="ECO:0000259" key="9">
    <source>
        <dbReference type="PROSITE" id="PS50206"/>
    </source>
</evidence>
<dbReference type="InterPro" id="IPR038765">
    <property type="entry name" value="Papain-like_cys_pep_sf"/>
</dbReference>
<keyword evidence="12" id="KW-1185">Reference proteome</keyword>
<dbReference type="STRING" id="205917.A0A4Y9Z0M8"/>
<keyword evidence="5" id="KW-0833">Ubl conjugation pathway</keyword>
<keyword evidence="7" id="KW-0788">Thiol protease</keyword>
<dbReference type="InterPro" id="IPR036873">
    <property type="entry name" value="Rhodanese-like_dom_sf"/>
</dbReference>
<feature type="domain" description="USP" evidence="10">
    <location>
        <begin position="812"/>
        <end position="1167"/>
    </location>
</feature>
<feature type="region of interest" description="Disordered" evidence="8">
    <location>
        <begin position="305"/>
        <end position="324"/>
    </location>
</feature>
<dbReference type="InterPro" id="IPR001394">
    <property type="entry name" value="Peptidase_C19_UCH"/>
</dbReference>
<protein>
    <recommendedName>
        <fullName evidence="3">ubiquitinyl hydrolase 1</fullName>
        <ecNumber evidence="3">3.4.19.12</ecNumber>
    </recommendedName>
</protein>
<keyword evidence="6" id="KW-0378">Hydrolase</keyword>
<feature type="compositionally biased region" description="Low complexity" evidence="8">
    <location>
        <begin position="192"/>
        <end position="202"/>
    </location>
</feature>
<gene>
    <name evidence="11" type="ORF">EVG20_g4152</name>
</gene>
<evidence type="ECO:0000256" key="5">
    <source>
        <dbReference type="ARBA" id="ARBA00022786"/>
    </source>
</evidence>
<evidence type="ECO:0000256" key="8">
    <source>
        <dbReference type="SAM" id="MobiDB-lite"/>
    </source>
</evidence>
<dbReference type="Gene3D" id="3.40.250.10">
    <property type="entry name" value="Rhodanese-like domain"/>
    <property type="match status" value="1"/>
</dbReference>
<dbReference type="PROSITE" id="PS50206">
    <property type="entry name" value="RHODANESE_3"/>
    <property type="match status" value="1"/>
</dbReference>
<feature type="domain" description="Rhodanese" evidence="9">
    <location>
        <begin position="418"/>
        <end position="541"/>
    </location>
</feature>
<evidence type="ECO:0000256" key="4">
    <source>
        <dbReference type="ARBA" id="ARBA00022670"/>
    </source>
</evidence>
<feature type="compositionally biased region" description="Polar residues" evidence="8">
    <location>
        <begin position="618"/>
        <end position="636"/>
    </location>
</feature>
<organism evidence="11 12">
    <name type="scientific">Dentipellis fragilis</name>
    <dbReference type="NCBI Taxonomy" id="205917"/>
    <lineage>
        <taxon>Eukaryota</taxon>
        <taxon>Fungi</taxon>
        <taxon>Dikarya</taxon>
        <taxon>Basidiomycota</taxon>
        <taxon>Agaricomycotina</taxon>
        <taxon>Agaricomycetes</taxon>
        <taxon>Russulales</taxon>
        <taxon>Hericiaceae</taxon>
        <taxon>Dentipellis</taxon>
    </lineage>
</organism>
<feature type="region of interest" description="Disordered" evidence="8">
    <location>
        <begin position="541"/>
        <end position="680"/>
    </location>
</feature>
<sequence>MPSVSVLPASPSGLGPSFSTVQNGSTRSFDDMSVAEIKEKAIANTQRHSKGVSAVSLIRSAKGQITLAHSCELAGDLKGALSAFTRAACLTHIFMDTAEFKAESSPGKKGILWREFTEFQQNEGSDMTRKAHALEDRLLQFEKAAAQLNGNGKEASTDGLVQKSGGSIADRMRSLQDAGMSVSTTKRISREIPIVPSQSIIPIHPPSHTTEAPSRPHRNSVHGLGLSVPPMSPSVSASSMSPVPPPSAPATVHTFVSPSTLSPPSPSSSTSSSPRASYFNLSEFAQAFPSIDELEETDVRQVSAVPTGMSGPARPPVHDTTGERSPALAGKAFPVLPVDPGPRPSSTPITPVVDHFASRPASPSPRSPTVPTKLYGLAHKPSRSPLIPTAAIPEKVPLELPSKGSLEPRQLSDLMYKSEYKVLLLDVRIREAFDREHIQADAVVCIEPSVLLRDNVSGQSIEDSLLVAPRHEWVLFCNRDKFDMIVVYDDTSETVGHLDSPLTALVRAIYETAFRKVLKNCPVLLVGGIYAWKREFGDTQLARTEPSPSPRLPLPSVPAEQPSPPNSASTTNGYYRPPPPVGSRSPMVGRTRSGTDGYATSPPVPEDRIRHSLDHGVPSSSRSPLETNGFTSPTSDQQRRLARKPAMSRPPSTSSLPPYSRTLSENISSPTIPQSMTNGSSIQYPQFARTMSPTVSGSSFNNSAGSYGIASPPQASINPSTLSRRRSTFVDQSQEALSGLAARPAIDYPELSSQHVLRPPPLAASSGPERKDSRPRLGHGHSFSVPQAGPAPPTIPSDYPVTYWSDVQIGTSGLKNLGNTCYMNSTIQCLSATVPFARFFTDGRWKNAVNMVNPLGTKGNLAHAFASILHEMWHGEMPYISPYPFRRSLCIYAAQFSGSEQHDSQEFLSFLLDGLHEDLNRVLNKPNYEVTPEREAELEKLPQQIASEQEWKIYRMRNDSLVVDFFQGQFRNRMECMVCHNTSTTYNTFMYLSLPIPSNKHSKITIEHCLDAFVKEEVMEKSDAWNCPRCKTLRRATKQLSLSRLPPVLLIHLKRFSFKGPFTDKIEKLVDFPLKGLDLTNYMPPPLPPGVDRGQHLAADDPRLQMPPYRYDLYGVTNHFGSLSSGHYTAFIASRGGWMYCDDSKVTPSEAKEVVGRPAYVLYYKRVKP</sequence>
<dbReference type="Pfam" id="PF00443">
    <property type="entry name" value="UCH"/>
    <property type="match status" value="1"/>
</dbReference>
<dbReference type="Proteomes" id="UP000298327">
    <property type="component" value="Unassembled WGS sequence"/>
</dbReference>
<feature type="compositionally biased region" description="Polar residues" evidence="8">
    <location>
        <begin position="713"/>
        <end position="722"/>
    </location>
</feature>
<evidence type="ECO:0000256" key="1">
    <source>
        <dbReference type="ARBA" id="ARBA00000707"/>
    </source>
</evidence>
<evidence type="ECO:0000313" key="11">
    <source>
        <dbReference type="EMBL" id="TFY66939.1"/>
    </source>
</evidence>
<name>A0A4Y9Z0M8_9AGAM</name>
<dbReference type="PROSITE" id="PS00972">
    <property type="entry name" value="USP_1"/>
    <property type="match status" value="1"/>
</dbReference>
<evidence type="ECO:0000256" key="2">
    <source>
        <dbReference type="ARBA" id="ARBA00009085"/>
    </source>
</evidence>
<feature type="compositionally biased region" description="Basic and acidic residues" evidence="8">
    <location>
        <begin position="605"/>
        <end position="614"/>
    </location>
</feature>
<comment type="caution">
    <text evidence="11">The sequence shown here is derived from an EMBL/GenBank/DDBJ whole genome shotgun (WGS) entry which is preliminary data.</text>
</comment>
<dbReference type="PROSITE" id="PS50235">
    <property type="entry name" value="USP_3"/>
    <property type="match status" value="1"/>
</dbReference>
<evidence type="ECO:0000256" key="6">
    <source>
        <dbReference type="ARBA" id="ARBA00022801"/>
    </source>
</evidence>
<dbReference type="Gene3D" id="3.90.70.10">
    <property type="entry name" value="Cysteine proteinases"/>
    <property type="match status" value="1"/>
</dbReference>
<dbReference type="EMBL" id="SEOQ01000207">
    <property type="protein sequence ID" value="TFY66939.1"/>
    <property type="molecule type" value="Genomic_DNA"/>
</dbReference>
<dbReference type="SUPFAM" id="SSF52821">
    <property type="entry name" value="Rhodanese/Cell cycle control phosphatase"/>
    <property type="match status" value="1"/>
</dbReference>
<feature type="compositionally biased region" description="Pro residues" evidence="8">
    <location>
        <begin position="547"/>
        <end position="565"/>
    </location>
</feature>
<dbReference type="GO" id="GO:0004843">
    <property type="term" value="F:cysteine-type deubiquitinase activity"/>
    <property type="evidence" value="ECO:0007669"/>
    <property type="project" value="UniProtKB-EC"/>
</dbReference>
<dbReference type="InterPro" id="IPR018200">
    <property type="entry name" value="USP_CS"/>
</dbReference>
<proteinExistence type="inferred from homology"/>
<dbReference type="Pfam" id="PF00581">
    <property type="entry name" value="Rhodanese"/>
    <property type="match status" value="1"/>
</dbReference>
<dbReference type="CDD" id="cd02674">
    <property type="entry name" value="Peptidase_C19R"/>
    <property type="match status" value="1"/>
</dbReference>
<accession>A0A4Y9Z0M8</accession>
<dbReference type="GO" id="GO:0016579">
    <property type="term" value="P:protein deubiquitination"/>
    <property type="evidence" value="ECO:0007669"/>
    <property type="project" value="InterPro"/>
</dbReference>
<evidence type="ECO:0000313" key="12">
    <source>
        <dbReference type="Proteomes" id="UP000298327"/>
    </source>
</evidence>
<dbReference type="SUPFAM" id="SSF54001">
    <property type="entry name" value="Cysteine proteinases"/>
    <property type="match status" value="1"/>
</dbReference>
<dbReference type="InterPro" id="IPR028889">
    <property type="entry name" value="USP"/>
</dbReference>
<feature type="compositionally biased region" description="Low complexity" evidence="8">
    <location>
        <begin position="227"/>
        <end position="241"/>
    </location>
</feature>
<dbReference type="InterPro" id="IPR001763">
    <property type="entry name" value="Rhodanese-like_dom"/>
</dbReference>
<dbReference type="InterPro" id="IPR050185">
    <property type="entry name" value="Ub_carboxyl-term_hydrolase"/>
</dbReference>
<comment type="similarity">
    <text evidence="2">Belongs to the peptidase C19 family.</text>
</comment>
<dbReference type="PROSITE" id="PS00973">
    <property type="entry name" value="USP_2"/>
    <property type="match status" value="1"/>
</dbReference>